<dbReference type="HOGENOM" id="CLU_082099_1_0_9"/>
<feature type="transmembrane region" description="Helical" evidence="5">
    <location>
        <begin position="205"/>
        <end position="226"/>
    </location>
</feature>
<feature type="transmembrane region" description="Helical" evidence="5">
    <location>
        <begin position="93"/>
        <end position="115"/>
    </location>
</feature>
<feature type="transmembrane region" description="Helical" evidence="5">
    <location>
        <begin position="6"/>
        <end position="26"/>
    </location>
</feature>
<evidence type="ECO:0000313" key="6">
    <source>
        <dbReference type="EMBL" id="ADL52618.1"/>
    </source>
</evidence>
<dbReference type="OrthoDB" id="9811701at2"/>
<comment type="subcellular location">
    <subcellularLocation>
        <location evidence="1">Membrane</location>
        <topology evidence="1">Multi-pass membrane protein</topology>
    </subcellularLocation>
</comment>
<proteinExistence type="predicted"/>
<dbReference type="Proteomes" id="UP000002730">
    <property type="component" value="Chromosome"/>
</dbReference>
<organism evidence="6 7">
    <name type="scientific">Clostridium cellulovorans (strain ATCC 35296 / DSM 3052 / OCM 3 / 743B)</name>
    <dbReference type="NCBI Taxonomy" id="573061"/>
    <lineage>
        <taxon>Bacteria</taxon>
        <taxon>Bacillati</taxon>
        <taxon>Bacillota</taxon>
        <taxon>Clostridia</taxon>
        <taxon>Eubacteriales</taxon>
        <taxon>Clostridiaceae</taxon>
        <taxon>Clostridium</taxon>
    </lineage>
</organism>
<protein>
    <submittedName>
        <fullName evidence="6">LrgB family protein</fullName>
    </submittedName>
</protein>
<dbReference type="RefSeq" id="WP_010075713.1">
    <property type="nucleotide sequence ID" value="NC_014393.1"/>
</dbReference>
<evidence type="ECO:0000313" key="7">
    <source>
        <dbReference type="Proteomes" id="UP000002730"/>
    </source>
</evidence>
<evidence type="ECO:0000256" key="1">
    <source>
        <dbReference type="ARBA" id="ARBA00004141"/>
    </source>
</evidence>
<keyword evidence="4 5" id="KW-0472">Membrane</keyword>
<dbReference type="AlphaFoldDB" id="D9SSV6"/>
<dbReference type="EMBL" id="CP002160">
    <property type="protein sequence ID" value="ADL52618.1"/>
    <property type="molecule type" value="Genomic_DNA"/>
</dbReference>
<dbReference type="eggNOG" id="COG1346">
    <property type="taxonomic scope" value="Bacteria"/>
</dbReference>
<dbReference type="KEGG" id="ccb:Clocel_2924"/>
<reference evidence="6 7" key="1">
    <citation type="submission" date="2010-08" db="EMBL/GenBank/DDBJ databases">
        <title>Complete sequence of Clostridium cellulovorans 743B.</title>
        <authorList>
            <consortium name="US DOE Joint Genome Institute"/>
            <person name="Lucas S."/>
            <person name="Copeland A."/>
            <person name="Lapidus A."/>
            <person name="Cheng J.-F."/>
            <person name="Bruce D."/>
            <person name="Goodwin L."/>
            <person name="Pitluck S."/>
            <person name="Chertkov O."/>
            <person name="Detter J.C."/>
            <person name="Han C."/>
            <person name="Tapia R."/>
            <person name="Land M."/>
            <person name="Hauser L."/>
            <person name="Chang Y.-J."/>
            <person name="Jeffries C."/>
            <person name="Kyrpides N."/>
            <person name="Ivanova N."/>
            <person name="Mikhailova N."/>
            <person name="Hemme C.L."/>
            <person name="Woyke T."/>
        </authorList>
    </citation>
    <scope>NUCLEOTIDE SEQUENCE [LARGE SCALE GENOMIC DNA]</scope>
    <source>
        <strain evidence="7">ATCC 35296 / DSM 3052 / OCM 3 / 743B</strain>
    </source>
</reference>
<keyword evidence="3 5" id="KW-1133">Transmembrane helix</keyword>
<evidence type="ECO:0000256" key="2">
    <source>
        <dbReference type="ARBA" id="ARBA00022692"/>
    </source>
</evidence>
<evidence type="ECO:0000256" key="3">
    <source>
        <dbReference type="ARBA" id="ARBA00022989"/>
    </source>
</evidence>
<dbReference type="PANTHER" id="PTHR30249:SF0">
    <property type="entry name" value="PLASTIDAL GLYCOLATE_GLYCERATE TRANSLOCATOR 1, CHLOROPLASTIC"/>
    <property type="match status" value="1"/>
</dbReference>
<dbReference type="PANTHER" id="PTHR30249">
    <property type="entry name" value="PUTATIVE SEROTONIN TRANSPORTER"/>
    <property type="match status" value="1"/>
</dbReference>
<dbReference type="Pfam" id="PF04172">
    <property type="entry name" value="LrgB"/>
    <property type="match status" value="1"/>
</dbReference>
<feature type="transmembrane region" description="Helical" evidence="5">
    <location>
        <begin position="146"/>
        <end position="169"/>
    </location>
</feature>
<feature type="transmembrane region" description="Helical" evidence="5">
    <location>
        <begin position="33"/>
        <end position="52"/>
    </location>
</feature>
<name>D9SSV6_CLOC7</name>
<dbReference type="InterPro" id="IPR007300">
    <property type="entry name" value="CidB/LrgB"/>
</dbReference>
<keyword evidence="7" id="KW-1185">Reference proteome</keyword>
<evidence type="ECO:0000256" key="4">
    <source>
        <dbReference type="ARBA" id="ARBA00023136"/>
    </source>
</evidence>
<feature type="transmembrane region" description="Helical" evidence="5">
    <location>
        <begin position="64"/>
        <end position="81"/>
    </location>
</feature>
<dbReference type="GO" id="GO:0016020">
    <property type="term" value="C:membrane"/>
    <property type="evidence" value="ECO:0007669"/>
    <property type="project" value="UniProtKB-SubCell"/>
</dbReference>
<keyword evidence="2 5" id="KW-0812">Transmembrane</keyword>
<gene>
    <name evidence="6" type="ordered locus">Clocel_2924</name>
</gene>
<accession>D9SSV6</accession>
<sequence>MENIFNNYMFGIILSFIAYEIGIYIYKKTKVPIFNGLLIAVIIVIAVLVIFNIDYEAFNQGGKFINFFITPATVALALPLYRKLDVLKKNIVPIIIGIVVGSLTSVISVLLLTYLVGTDTAIIASLVPKSVTTPIAMEISKELGGVSGITVVVVVITGVIGAVIAPTVLKLAKIDDELAQGIAIGTSAHAVGTSKAVELGETQGAMSGLAIGIAGIVTVIIAPICLKIAEVILK</sequence>
<evidence type="ECO:0000256" key="5">
    <source>
        <dbReference type="SAM" id="Phobius"/>
    </source>
</evidence>
<dbReference type="STRING" id="573061.Clocel_2924"/>